<evidence type="ECO:0000313" key="5">
    <source>
        <dbReference type="EMBL" id="OLF18570.1"/>
    </source>
</evidence>
<comment type="caution">
    <text evidence="5">The sequence shown here is derived from an EMBL/GenBank/DDBJ whole genome shotgun (WGS) entry which is preliminary data.</text>
</comment>
<proteinExistence type="predicted"/>
<dbReference type="AlphaFoldDB" id="A0A1Q8CW36"/>
<dbReference type="GO" id="GO:0008168">
    <property type="term" value="F:methyltransferase activity"/>
    <property type="evidence" value="ECO:0007669"/>
    <property type="project" value="UniProtKB-KW"/>
</dbReference>
<dbReference type="Pfam" id="PF13649">
    <property type="entry name" value="Methyltransf_25"/>
    <property type="match status" value="1"/>
</dbReference>
<dbReference type="Proteomes" id="UP000185596">
    <property type="component" value="Unassembled WGS sequence"/>
</dbReference>
<gene>
    <name evidence="5" type="ORF">BU204_06420</name>
</gene>
<dbReference type="SUPFAM" id="SSF53335">
    <property type="entry name" value="S-adenosyl-L-methionine-dependent methyltransferases"/>
    <property type="match status" value="1"/>
</dbReference>
<dbReference type="GO" id="GO:0032259">
    <property type="term" value="P:methylation"/>
    <property type="evidence" value="ECO:0007669"/>
    <property type="project" value="UniProtKB-KW"/>
</dbReference>
<dbReference type="SMART" id="SM00828">
    <property type="entry name" value="PKS_MT"/>
    <property type="match status" value="1"/>
</dbReference>
<organism evidence="5 6">
    <name type="scientific">Actinophytocola xanthii</name>
    <dbReference type="NCBI Taxonomy" id="1912961"/>
    <lineage>
        <taxon>Bacteria</taxon>
        <taxon>Bacillati</taxon>
        <taxon>Actinomycetota</taxon>
        <taxon>Actinomycetes</taxon>
        <taxon>Pseudonocardiales</taxon>
        <taxon>Pseudonocardiaceae</taxon>
    </lineage>
</organism>
<feature type="domain" description="Polyketide synthase-like methyltransferase" evidence="4">
    <location>
        <begin position="54"/>
        <end position="244"/>
    </location>
</feature>
<evidence type="ECO:0000256" key="3">
    <source>
        <dbReference type="ARBA" id="ARBA00022691"/>
    </source>
</evidence>
<dbReference type="PANTHER" id="PTHR44068:SF11">
    <property type="entry name" value="GERANYL DIPHOSPHATE 2-C-METHYLTRANSFERASE"/>
    <property type="match status" value="1"/>
</dbReference>
<keyword evidence="1" id="KW-0489">Methyltransferase</keyword>
<evidence type="ECO:0000256" key="2">
    <source>
        <dbReference type="ARBA" id="ARBA00022679"/>
    </source>
</evidence>
<reference evidence="5 6" key="1">
    <citation type="submission" date="2016-12" db="EMBL/GenBank/DDBJ databases">
        <title>The draft genome sequence of Actinophytocola sp. 11-183.</title>
        <authorList>
            <person name="Wang W."/>
            <person name="Yuan L."/>
        </authorList>
    </citation>
    <scope>NUCLEOTIDE SEQUENCE [LARGE SCALE GENOMIC DNA]</scope>
    <source>
        <strain evidence="5 6">11-183</strain>
    </source>
</reference>
<evidence type="ECO:0000259" key="4">
    <source>
        <dbReference type="SMART" id="SM00828"/>
    </source>
</evidence>
<dbReference type="Gene3D" id="3.40.50.150">
    <property type="entry name" value="Vaccinia Virus protein VP39"/>
    <property type="match status" value="1"/>
</dbReference>
<protein>
    <recommendedName>
        <fullName evidence="4">Polyketide synthase-like methyltransferase domain-containing protein</fullName>
    </recommendedName>
</protein>
<sequence length="277" mass="29928">MVKEEKDVTTTGAVGEHYDSMIDYYELLFGAQVHFGYWPNPEDDGDFPGALLAMTDLVVGELDVRPGARVLDIGCGTGGPAVRLAERYPDVRVVGVTVSEQQVYRATARAQRTGVADRVEFHQADAMALPFDAESFDHAFALESIMHVPDRVGALEQATRVLRPGGRLVLTDVFRTADRGTADLVTGFAEANILTVLPDLSAYDTLVPAGLTVTAVRDITENSRRATFTNVVAAGRERHESLVATLGEESTELFYSMCTALAAAGNLGYLLLTLTRS</sequence>
<dbReference type="PANTHER" id="PTHR44068">
    <property type="entry name" value="ZGC:194242"/>
    <property type="match status" value="1"/>
</dbReference>
<dbReference type="InterPro" id="IPR029063">
    <property type="entry name" value="SAM-dependent_MTases_sf"/>
</dbReference>
<dbReference type="InterPro" id="IPR050447">
    <property type="entry name" value="Erg6_SMT_methyltransf"/>
</dbReference>
<accession>A0A1Q8CW36</accession>
<dbReference type="EMBL" id="MSIE01000007">
    <property type="protein sequence ID" value="OLF18570.1"/>
    <property type="molecule type" value="Genomic_DNA"/>
</dbReference>
<name>A0A1Q8CW36_9PSEU</name>
<evidence type="ECO:0000313" key="6">
    <source>
        <dbReference type="Proteomes" id="UP000185596"/>
    </source>
</evidence>
<keyword evidence="2" id="KW-0808">Transferase</keyword>
<dbReference type="CDD" id="cd02440">
    <property type="entry name" value="AdoMet_MTases"/>
    <property type="match status" value="1"/>
</dbReference>
<dbReference type="STRING" id="1912961.BU204_06420"/>
<keyword evidence="6" id="KW-1185">Reference proteome</keyword>
<keyword evidence="3" id="KW-0949">S-adenosyl-L-methionine</keyword>
<dbReference type="InterPro" id="IPR020803">
    <property type="entry name" value="MeTfrase_dom"/>
</dbReference>
<dbReference type="InterPro" id="IPR041698">
    <property type="entry name" value="Methyltransf_25"/>
</dbReference>
<evidence type="ECO:0000256" key="1">
    <source>
        <dbReference type="ARBA" id="ARBA00022603"/>
    </source>
</evidence>